<sequence>GVRVGEVLVRLGDRQKKVDRVGAQEKEAIQNLGIKALRTKEDELPVTSVYIRKYSTITDDVQWAHNGIIATVINGEAVPVVQNRIADAGFKDLVIIPMG</sequence>
<feature type="non-terminal residue" evidence="1">
    <location>
        <position position="99"/>
    </location>
</feature>
<accession>A0A392ST61</accession>
<evidence type="ECO:0000313" key="2">
    <source>
        <dbReference type="Proteomes" id="UP000265520"/>
    </source>
</evidence>
<proteinExistence type="predicted"/>
<reference evidence="1 2" key="1">
    <citation type="journal article" date="2018" name="Front. Plant Sci.">
        <title>Red Clover (Trifolium pratense) and Zigzag Clover (T. medium) - A Picture of Genomic Similarities and Differences.</title>
        <authorList>
            <person name="Dluhosova J."/>
            <person name="Istvanek J."/>
            <person name="Nedelnik J."/>
            <person name="Repkova J."/>
        </authorList>
    </citation>
    <scope>NUCLEOTIDE SEQUENCE [LARGE SCALE GENOMIC DNA]</scope>
    <source>
        <strain evidence="2">cv. 10/8</strain>
        <tissue evidence="1">Leaf</tissue>
    </source>
</reference>
<keyword evidence="2" id="KW-1185">Reference proteome</keyword>
<dbReference type="EMBL" id="LXQA010426148">
    <property type="protein sequence ID" value="MCI51056.1"/>
    <property type="molecule type" value="Genomic_DNA"/>
</dbReference>
<feature type="non-terminal residue" evidence="1">
    <location>
        <position position="1"/>
    </location>
</feature>
<name>A0A392ST61_9FABA</name>
<dbReference type="AlphaFoldDB" id="A0A392ST61"/>
<evidence type="ECO:0000313" key="1">
    <source>
        <dbReference type="EMBL" id="MCI51056.1"/>
    </source>
</evidence>
<dbReference type="Proteomes" id="UP000265520">
    <property type="component" value="Unassembled WGS sequence"/>
</dbReference>
<organism evidence="1 2">
    <name type="scientific">Trifolium medium</name>
    <dbReference type="NCBI Taxonomy" id="97028"/>
    <lineage>
        <taxon>Eukaryota</taxon>
        <taxon>Viridiplantae</taxon>
        <taxon>Streptophyta</taxon>
        <taxon>Embryophyta</taxon>
        <taxon>Tracheophyta</taxon>
        <taxon>Spermatophyta</taxon>
        <taxon>Magnoliopsida</taxon>
        <taxon>eudicotyledons</taxon>
        <taxon>Gunneridae</taxon>
        <taxon>Pentapetalae</taxon>
        <taxon>rosids</taxon>
        <taxon>fabids</taxon>
        <taxon>Fabales</taxon>
        <taxon>Fabaceae</taxon>
        <taxon>Papilionoideae</taxon>
        <taxon>50 kb inversion clade</taxon>
        <taxon>NPAAA clade</taxon>
        <taxon>Hologalegina</taxon>
        <taxon>IRL clade</taxon>
        <taxon>Trifolieae</taxon>
        <taxon>Trifolium</taxon>
    </lineage>
</organism>
<protein>
    <submittedName>
        <fullName evidence="1">Sulfate transporter</fullName>
    </submittedName>
</protein>
<comment type="caution">
    <text evidence="1">The sequence shown here is derived from an EMBL/GenBank/DDBJ whole genome shotgun (WGS) entry which is preliminary data.</text>
</comment>